<reference evidence="2" key="1">
    <citation type="journal article" date="2015" name="Nat. Genet.">
        <title>The genome and transcriptome of the zoonotic hookworm Ancylostoma ceylanicum identify infection-specific gene families.</title>
        <authorList>
            <person name="Schwarz E.M."/>
            <person name="Hu Y."/>
            <person name="Antoshechkin I."/>
            <person name="Miller M.M."/>
            <person name="Sternberg P.W."/>
            <person name="Aroian R.V."/>
        </authorList>
    </citation>
    <scope>NUCLEOTIDE SEQUENCE</scope>
    <source>
        <strain evidence="2">HY135</strain>
    </source>
</reference>
<gene>
    <name evidence="1" type="primary">Acey_s0140.g2183</name>
    <name evidence="1" type="ORF">Y032_0140g2183</name>
</gene>
<evidence type="ECO:0000313" key="2">
    <source>
        <dbReference type="Proteomes" id="UP000024635"/>
    </source>
</evidence>
<sequence length="89" mass="9996">MISSVSQLKLRITICYLLTICSKYASKPDICCGSERGLCQHRMTASRSVALFEGVGNSGKIHVQNAKFEYDHMKINIYSMIRGGGYHYD</sequence>
<name>A0A016T4F1_9BILA</name>
<accession>A0A016T4F1</accession>
<comment type="caution">
    <text evidence="1">The sequence shown here is derived from an EMBL/GenBank/DDBJ whole genome shotgun (WGS) entry which is preliminary data.</text>
</comment>
<protein>
    <submittedName>
        <fullName evidence="1">Uncharacterized protein</fullName>
    </submittedName>
</protein>
<organism evidence="1 2">
    <name type="scientific">Ancylostoma ceylanicum</name>
    <dbReference type="NCBI Taxonomy" id="53326"/>
    <lineage>
        <taxon>Eukaryota</taxon>
        <taxon>Metazoa</taxon>
        <taxon>Ecdysozoa</taxon>
        <taxon>Nematoda</taxon>
        <taxon>Chromadorea</taxon>
        <taxon>Rhabditida</taxon>
        <taxon>Rhabditina</taxon>
        <taxon>Rhabditomorpha</taxon>
        <taxon>Strongyloidea</taxon>
        <taxon>Ancylostomatidae</taxon>
        <taxon>Ancylostomatinae</taxon>
        <taxon>Ancylostoma</taxon>
    </lineage>
</organism>
<dbReference type="AlphaFoldDB" id="A0A016T4F1"/>
<proteinExistence type="predicted"/>
<keyword evidence="2" id="KW-1185">Reference proteome</keyword>
<dbReference type="EMBL" id="JARK01001476">
    <property type="protein sequence ID" value="EYB97506.1"/>
    <property type="molecule type" value="Genomic_DNA"/>
</dbReference>
<dbReference type="Proteomes" id="UP000024635">
    <property type="component" value="Unassembled WGS sequence"/>
</dbReference>
<evidence type="ECO:0000313" key="1">
    <source>
        <dbReference type="EMBL" id="EYB97506.1"/>
    </source>
</evidence>